<evidence type="ECO:0000313" key="12">
    <source>
        <dbReference type="Proteomes" id="UP001597171"/>
    </source>
</evidence>
<dbReference type="EMBL" id="JBHTMX010000259">
    <property type="protein sequence ID" value="MFD1333563.1"/>
    <property type="molecule type" value="Genomic_DNA"/>
</dbReference>
<protein>
    <recommendedName>
        <fullName evidence="8">L-ornithine N(alpha)-acyltransferase</fullName>
        <ecNumber evidence="7">2.3.2.30</ecNumber>
    </recommendedName>
</protein>
<comment type="pathway">
    <text evidence="1">Lipid metabolism.</text>
</comment>
<dbReference type="InterPro" id="IPR052351">
    <property type="entry name" value="Ornithine_N-alpha-AT"/>
</dbReference>
<evidence type="ECO:0000256" key="4">
    <source>
        <dbReference type="ARBA" id="ARBA00023098"/>
    </source>
</evidence>
<evidence type="ECO:0000256" key="3">
    <source>
        <dbReference type="ARBA" id="ARBA00022679"/>
    </source>
</evidence>
<dbReference type="Pfam" id="PF13444">
    <property type="entry name" value="Acetyltransf_5"/>
    <property type="match status" value="1"/>
</dbReference>
<evidence type="ECO:0000256" key="1">
    <source>
        <dbReference type="ARBA" id="ARBA00005189"/>
    </source>
</evidence>
<dbReference type="SUPFAM" id="SSF55729">
    <property type="entry name" value="Acyl-CoA N-acyltransferases (Nat)"/>
    <property type="match status" value="1"/>
</dbReference>
<dbReference type="PANTHER" id="PTHR37323:SF1">
    <property type="entry name" value="L-ORNITHINE N(ALPHA)-ACYLTRANSFERASE"/>
    <property type="match status" value="1"/>
</dbReference>
<evidence type="ECO:0000256" key="6">
    <source>
        <dbReference type="ARBA" id="ARBA00038095"/>
    </source>
</evidence>
<organism evidence="11 12">
    <name type="scientific">Methylopila musalis</name>
    <dbReference type="NCBI Taxonomy" id="1134781"/>
    <lineage>
        <taxon>Bacteria</taxon>
        <taxon>Pseudomonadati</taxon>
        <taxon>Pseudomonadota</taxon>
        <taxon>Alphaproteobacteria</taxon>
        <taxon>Hyphomicrobiales</taxon>
        <taxon>Methylopilaceae</taxon>
        <taxon>Methylopila</taxon>
    </lineage>
</organism>
<dbReference type="PANTHER" id="PTHR37323">
    <property type="entry name" value="GCN5-RELATED N-ACETYLTRANSFERASE"/>
    <property type="match status" value="1"/>
</dbReference>
<evidence type="ECO:0000256" key="2">
    <source>
        <dbReference type="ARBA" id="ARBA00022516"/>
    </source>
</evidence>
<comment type="caution">
    <text evidence="11">The sequence shown here is derived from an EMBL/GenBank/DDBJ whole genome shotgun (WGS) entry which is preliminary data.</text>
</comment>
<evidence type="ECO:0000256" key="10">
    <source>
        <dbReference type="ARBA" id="ARBA00047785"/>
    </source>
</evidence>
<dbReference type="Gene3D" id="3.40.630.30">
    <property type="match status" value="1"/>
</dbReference>
<evidence type="ECO:0000256" key="8">
    <source>
        <dbReference type="ARBA" id="ARBA00039866"/>
    </source>
</evidence>
<sequence length="360" mass="39436">MAIVRATPTGPAALVRRFRSHHSAERPGAAAKLIASFRGEAAPRNTPSRAELEASAARLPKPLGRIGALELRLAERPKEVKRAQRLRYEVFYKEMAATADPLAKLARRDMDAYDAVCDHLLVLDHGPKPAHPVASKLLAGLQGFDLKGFEAKAKAPFAIGATPKAPKPRVVGTYRLLRQEQADRAFGFYTSGEFDIEPLIARHPGLSFLELGRSCVLKPFRDKRTVELLWHGVWSYVVAHDVDVMIGCASLEGVDPARMALPLSYLHHFHRAPAEWAAAALPGRRTDMNLMPKEAIDLKAALKALPPLIKGYLRLGAYVGDGAVIDRQFGTTDVLIVLPRAIINPRYVAYYGADASRHAA</sequence>
<dbReference type="EC" id="2.3.2.30" evidence="7"/>
<evidence type="ECO:0000256" key="5">
    <source>
        <dbReference type="ARBA" id="ARBA00023315"/>
    </source>
</evidence>
<evidence type="ECO:0000313" key="11">
    <source>
        <dbReference type="EMBL" id="MFD1333563.1"/>
    </source>
</evidence>
<reference evidence="12" key="1">
    <citation type="journal article" date="2019" name="Int. J. Syst. Evol. Microbiol.">
        <title>The Global Catalogue of Microorganisms (GCM) 10K type strain sequencing project: providing services to taxonomists for standard genome sequencing and annotation.</title>
        <authorList>
            <consortium name="The Broad Institute Genomics Platform"/>
            <consortium name="The Broad Institute Genome Sequencing Center for Infectious Disease"/>
            <person name="Wu L."/>
            <person name="Ma J."/>
        </authorList>
    </citation>
    <scope>NUCLEOTIDE SEQUENCE [LARGE SCALE GENOMIC DNA]</scope>
    <source>
        <strain evidence="12">CCUG 61696</strain>
    </source>
</reference>
<dbReference type="RefSeq" id="WP_378777223.1">
    <property type="nucleotide sequence ID" value="NZ_JBHTMX010000259.1"/>
</dbReference>
<keyword evidence="3" id="KW-0808">Transferase</keyword>
<keyword evidence="4" id="KW-0443">Lipid metabolism</keyword>
<gene>
    <name evidence="11" type="ORF">ACFQ4O_16295</name>
</gene>
<comment type="catalytic activity">
    <reaction evidence="10">
        <text>a (3R)-hydroxyacyl-[ACP] + L-ornithine = a lyso-ornithine lipid + holo-[ACP] + H(+)</text>
        <dbReference type="Rhea" id="RHEA:20633"/>
        <dbReference type="Rhea" id="RHEA-COMP:9685"/>
        <dbReference type="Rhea" id="RHEA-COMP:9945"/>
        <dbReference type="ChEBI" id="CHEBI:15378"/>
        <dbReference type="ChEBI" id="CHEBI:46911"/>
        <dbReference type="ChEBI" id="CHEBI:64479"/>
        <dbReference type="ChEBI" id="CHEBI:78827"/>
        <dbReference type="ChEBI" id="CHEBI:138482"/>
        <dbReference type="EC" id="2.3.2.30"/>
    </reaction>
    <physiologicalReaction direction="left-to-right" evidence="10">
        <dbReference type="Rhea" id="RHEA:20634"/>
    </physiologicalReaction>
</comment>
<comment type="similarity">
    <text evidence="6">Belongs to the acetyltransferase family. OlsB subfamily.</text>
</comment>
<keyword evidence="2" id="KW-0444">Lipid biosynthesis</keyword>
<keyword evidence="5" id="KW-0012">Acyltransferase</keyword>
<evidence type="ECO:0000256" key="9">
    <source>
        <dbReference type="ARBA" id="ARBA00045724"/>
    </source>
</evidence>
<evidence type="ECO:0000256" key="7">
    <source>
        <dbReference type="ARBA" id="ARBA00039058"/>
    </source>
</evidence>
<dbReference type="InterPro" id="IPR016181">
    <property type="entry name" value="Acyl_CoA_acyltransferase"/>
</dbReference>
<proteinExistence type="inferred from homology"/>
<comment type="function">
    <text evidence="9">Catalyzes the first step in the biosynthesis of ornithine lipids, which are phosphorus-free membrane lipids. Catalyzes the 3-hydroxyacyl-acyl carrier protein-dependent acylation of ornithine to form lyso-ornithine lipid (LOL).</text>
</comment>
<name>A0ABW3ZBC3_9HYPH</name>
<accession>A0ABW3ZBC3</accession>
<keyword evidence="12" id="KW-1185">Reference proteome</keyword>
<dbReference type="Proteomes" id="UP001597171">
    <property type="component" value="Unassembled WGS sequence"/>
</dbReference>